<gene>
    <name evidence="1" type="ORF">PCIT_a2962</name>
</gene>
<evidence type="ECO:0000313" key="1">
    <source>
        <dbReference type="EMBL" id="KAF7770019.1"/>
    </source>
</evidence>
<protein>
    <submittedName>
        <fullName evidence="1">Uncharacterized protein</fullName>
    </submittedName>
</protein>
<sequence length="45" mass="5197">MLRANAKLAMRLQAINLLYSVFNHPNNLYHLARGCAWQSAVWLAR</sequence>
<reference evidence="1" key="1">
    <citation type="journal article" date="2012" name="J. Bacteriol.">
        <title>Genome sequences of type strains of seven species of the marine bacterium Pseudoalteromonas.</title>
        <authorList>
            <person name="Xie B.B."/>
            <person name="Shu Y.L."/>
            <person name="Qin Q.L."/>
            <person name="Rong J.C."/>
            <person name="Zhang X.Y."/>
            <person name="Chen X.L."/>
            <person name="Shi M."/>
            <person name="He H.L."/>
            <person name="Zhou B.C."/>
            <person name="Zhang Y.Z."/>
        </authorList>
    </citation>
    <scope>NUCLEOTIDE SEQUENCE</scope>
    <source>
        <strain evidence="1">DSM 8771</strain>
    </source>
</reference>
<reference evidence="1" key="2">
    <citation type="submission" date="2015-03" db="EMBL/GenBank/DDBJ databases">
        <title>Genome sequence of Pseudoalteromonas citrea.</title>
        <authorList>
            <person name="Xie B.-B."/>
            <person name="Rong J.-C."/>
            <person name="Qin Q.-L."/>
            <person name="Zhang Y.-Z."/>
        </authorList>
    </citation>
    <scope>NUCLEOTIDE SEQUENCE</scope>
    <source>
        <strain evidence="1">DSM 8771</strain>
    </source>
</reference>
<proteinExistence type="predicted"/>
<organism evidence="1 2">
    <name type="scientific">Pseudoalteromonas citrea</name>
    <dbReference type="NCBI Taxonomy" id="43655"/>
    <lineage>
        <taxon>Bacteria</taxon>
        <taxon>Pseudomonadati</taxon>
        <taxon>Pseudomonadota</taxon>
        <taxon>Gammaproteobacteria</taxon>
        <taxon>Alteromonadales</taxon>
        <taxon>Pseudoalteromonadaceae</taxon>
        <taxon>Pseudoalteromonas</taxon>
    </lineage>
</organism>
<name>A0AAD4FRL4_9GAMM</name>
<dbReference type="AlphaFoldDB" id="A0AAD4FRL4"/>
<dbReference type="EMBL" id="AHBZ03000021">
    <property type="protein sequence ID" value="KAF7770019.1"/>
    <property type="molecule type" value="Genomic_DNA"/>
</dbReference>
<evidence type="ECO:0000313" key="2">
    <source>
        <dbReference type="Proteomes" id="UP000016487"/>
    </source>
</evidence>
<comment type="caution">
    <text evidence="1">The sequence shown here is derived from an EMBL/GenBank/DDBJ whole genome shotgun (WGS) entry which is preliminary data.</text>
</comment>
<accession>A0AAD4FRL4</accession>
<dbReference type="Proteomes" id="UP000016487">
    <property type="component" value="Unassembled WGS sequence"/>
</dbReference>